<proteinExistence type="predicted"/>
<feature type="transmembrane region" description="Helical" evidence="1">
    <location>
        <begin position="312"/>
        <end position="329"/>
    </location>
</feature>
<evidence type="ECO:0008006" key="4">
    <source>
        <dbReference type="Google" id="ProtNLM"/>
    </source>
</evidence>
<evidence type="ECO:0000313" key="3">
    <source>
        <dbReference type="Proteomes" id="UP000030745"/>
    </source>
</evidence>
<gene>
    <name evidence="2" type="ORF">SPRG_12249</name>
</gene>
<keyword evidence="3" id="KW-1185">Reference proteome</keyword>
<dbReference type="KEGG" id="spar:SPRG_12249"/>
<protein>
    <recommendedName>
        <fullName evidence="4">EamA domain-containing protein</fullName>
    </recommendedName>
</protein>
<feature type="transmembrane region" description="Helical" evidence="1">
    <location>
        <begin position="78"/>
        <end position="101"/>
    </location>
</feature>
<evidence type="ECO:0000256" key="1">
    <source>
        <dbReference type="SAM" id="Phobius"/>
    </source>
</evidence>
<dbReference type="Proteomes" id="UP000030745">
    <property type="component" value="Unassembled WGS sequence"/>
</dbReference>
<dbReference type="OrthoDB" id="29773at2759"/>
<sequence>MSCGKQSAIVFTLGVITSIPAIILVKAMYEVHVTVDDRTFVFERPLFCVWLMFLSMVLAFPLHVLFRNGRVLTRRGFLLAAIPSLFALVEMFFGYLALLYISPSVDTMIIGSQIAFVALFKRIFLRHTIHTYEWLGVCLNMMAACLVGTSSILGADHSAASANPLLGVGFSFLSCVVSAMHSVVEEYLLSDPSVALPPMALVGVQGAWGLVFTTFLAYPIAYLVPGDDAGSYERLDATFQVLATSRSIQWLVLAQLVALLLMNIFRMLVLFQLDALWVSIMNNFRTGGVWAVNLVLYHAITHGAFGEVWTHWSYLQLVGMLVLFVGTAVHDGQFHNQAAVVQKLSVETVPMTPCEHTAPFALFHEKIVV</sequence>
<dbReference type="AlphaFoldDB" id="A0A067BYV2"/>
<dbReference type="PANTHER" id="PTHR13146">
    <property type="match status" value="1"/>
</dbReference>
<dbReference type="OMA" id="HTIHTYE"/>
<dbReference type="SUPFAM" id="SSF103481">
    <property type="entry name" value="Multidrug resistance efflux transporter EmrE"/>
    <property type="match status" value="1"/>
</dbReference>
<dbReference type="VEuPathDB" id="FungiDB:SPRG_12249"/>
<feature type="transmembrane region" description="Helical" evidence="1">
    <location>
        <begin position="165"/>
        <end position="184"/>
    </location>
</feature>
<feature type="transmembrane region" description="Helical" evidence="1">
    <location>
        <begin position="7"/>
        <end position="29"/>
    </location>
</feature>
<dbReference type="RefSeq" id="XP_012207283.1">
    <property type="nucleotide sequence ID" value="XM_012351893.1"/>
</dbReference>
<name>A0A067BYV2_SAPPC</name>
<dbReference type="EMBL" id="KK583276">
    <property type="protein sequence ID" value="KDO22040.1"/>
    <property type="molecule type" value="Genomic_DNA"/>
</dbReference>
<keyword evidence="1" id="KW-1133">Transmembrane helix</keyword>
<dbReference type="InterPro" id="IPR037185">
    <property type="entry name" value="EmrE-like"/>
</dbReference>
<dbReference type="GeneID" id="24134226"/>
<dbReference type="PANTHER" id="PTHR13146:SF3">
    <property type="entry name" value="EAMA DOMAIN-CONTAINING PROTEIN"/>
    <property type="match status" value="1"/>
</dbReference>
<dbReference type="GO" id="GO:0016020">
    <property type="term" value="C:membrane"/>
    <property type="evidence" value="ECO:0007669"/>
    <property type="project" value="TreeGrafter"/>
</dbReference>
<accession>A0A067BYV2</accession>
<feature type="transmembrane region" description="Helical" evidence="1">
    <location>
        <begin position="248"/>
        <end position="271"/>
    </location>
</feature>
<feature type="transmembrane region" description="Helical" evidence="1">
    <location>
        <begin position="49"/>
        <end position="66"/>
    </location>
</feature>
<reference evidence="2 3" key="1">
    <citation type="journal article" date="2013" name="PLoS Genet.">
        <title>Distinctive expansion of potential virulence genes in the genome of the oomycete fish pathogen Saprolegnia parasitica.</title>
        <authorList>
            <person name="Jiang R.H."/>
            <person name="de Bruijn I."/>
            <person name="Haas B.J."/>
            <person name="Belmonte R."/>
            <person name="Lobach L."/>
            <person name="Christie J."/>
            <person name="van den Ackerveken G."/>
            <person name="Bottin A."/>
            <person name="Bulone V."/>
            <person name="Diaz-Moreno S.M."/>
            <person name="Dumas B."/>
            <person name="Fan L."/>
            <person name="Gaulin E."/>
            <person name="Govers F."/>
            <person name="Grenville-Briggs L.J."/>
            <person name="Horner N.R."/>
            <person name="Levin J.Z."/>
            <person name="Mammella M."/>
            <person name="Meijer H.J."/>
            <person name="Morris P."/>
            <person name="Nusbaum C."/>
            <person name="Oome S."/>
            <person name="Phillips A.J."/>
            <person name="van Rooyen D."/>
            <person name="Rzeszutek E."/>
            <person name="Saraiva M."/>
            <person name="Secombes C.J."/>
            <person name="Seidl M.F."/>
            <person name="Snel B."/>
            <person name="Stassen J.H."/>
            <person name="Sykes S."/>
            <person name="Tripathy S."/>
            <person name="van den Berg H."/>
            <person name="Vega-Arreguin J.C."/>
            <person name="Wawra S."/>
            <person name="Young S.K."/>
            <person name="Zeng Q."/>
            <person name="Dieguez-Uribeondo J."/>
            <person name="Russ C."/>
            <person name="Tyler B.M."/>
            <person name="van West P."/>
        </authorList>
    </citation>
    <scope>NUCLEOTIDE SEQUENCE [LARGE SCALE GENOMIC DNA]</scope>
    <source>
        <strain evidence="2 3">CBS 223.65</strain>
    </source>
</reference>
<feature type="transmembrane region" description="Helical" evidence="1">
    <location>
        <begin position="283"/>
        <end position="300"/>
    </location>
</feature>
<feature type="transmembrane region" description="Helical" evidence="1">
    <location>
        <begin position="196"/>
        <end position="218"/>
    </location>
</feature>
<organism evidence="2 3">
    <name type="scientific">Saprolegnia parasitica (strain CBS 223.65)</name>
    <dbReference type="NCBI Taxonomy" id="695850"/>
    <lineage>
        <taxon>Eukaryota</taxon>
        <taxon>Sar</taxon>
        <taxon>Stramenopiles</taxon>
        <taxon>Oomycota</taxon>
        <taxon>Saprolegniomycetes</taxon>
        <taxon>Saprolegniales</taxon>
        <taxon>Saprolegniaceae</taxon>
        <taxon>Saprolegnia</taxon>
    </lineage>
</organism>
<keyword evidence="1" id="KW-0812">Transmembrane</keyword>
<feature type="transmembrane region" description="Helical" evidence="1">
    <location>
        <begin position="132"/>
        <end position="153"/>
    </location>
</feature>
<evidence type="ECO:0000313" key="2">
    <source>
        <dbReference type="EMBL" id="KDO22040.1"/>
    </source>
</evidence>
<keyword evidence="1" id="KW-0472">Membrane</keyword>